<dbReference type="EMBL" id="UYJE01004622">
    <property type="protein sequence ID" value="VDI29769.1"/>
    <property type="molecule type" value="Genomic_DNA"/>
</dbReference>
<feature type="non-terminal residue" evidence="2">
    <location>
        <position position="1"/>
    </location>
</feature>
<keyword evidence="1" id="KW-1133">Transmembrane helix</keyword>
<evidence type="ECO:0000313" key="2">
    <source>
        <dbReference type="EMBL" id="VDI29769.1"/>
    </source>
</evidence>
<dbReference type="AlphaFoldDB" id="A0A8B6E8G9"/>
<keyword evidence="1" id="KW-0472">Membrane</keyword>
<keyword evidence="1" id="KW-0812">Transmembrane</keyword>
<dbReference type="InterPro" id="IPR027417">
    <property type="entry name" value="P-loop_NTPase"/>
</dbReference>
<protein>
    <recommendedName>
        <fullName evidence="4">AIG1-type G domain-containing protein</fullName>
    </recommendedName>
</protein>
<comment type="caution">
    <text evidence="2">The sequence shown here is derived from an EMBL/GenBank/DDBJ whole genome shotgun (WGS) entry which is preliminary data.</text>
</comment>
<organism evidence="2 3">
    <name type="scientific">Mytilus galloprovincialis</name>
    <name type="common">Mediterranean mussel</name>
    <dbReference type="NCBI Taxonomy" id="29158"/>
    <lineage>
        <taxon>Eukaryota</taxon>
        <taxon>Metazoa</taxon>
        <taxon>Spiralia</taxon>
        <taxon>Lophotrochozoa</taxon>
        <taxon>Mollusca</taxon>
        <taxon>Bivalvia</taxon>
        <taxon>Autobranchia</taxon>
        <taxon>Pteriomorphia</taxon>
        <taxon>Mytilida</taxon>
        <taxon>Mytiloidea</taxon>
        <taxon>Mytilidae</taxon>
        <taxon>Mytilinae</taxon>
        <taxon>Mytilus</taxon>
    </lineage>
</organism>
<sequence length="437" mass="50830">KQTKAGRNSLYLGHGSGRSTLVDAIINYVTDVSFADNFRFIITDEKNESDTQQIEKDIICYKIRCQDGFKVGFNINVIDVPGFQFGSNESIYKKMINLFRSVQNIDAACLVVPSFCRLTKEHRYIFNNILSIFGNNISSVIPLITFDDGGEIKALQSLKDANVPCMYTGFRFNNSKLLRSDEPVDNWIRRQHAMLNLFDESIVLNKCPVGITTEVLKSRTKLKQSLDEAKLKIQYIERRQHILSEYNLKDRQHQQKTETSMDLGKVCINCYECKKTCSFNCSLAVRFFWYFVVFLEGVWSFVCCICWCCRCFSRICRCPCKRGNCCYIKCLQRCLGCTCSCSLYHHYKEYGRYSKNNRDTLPNAHDIEYQDECEIKNNEEKLQMEKEIQTLMNELIGIRDSISRHWKCITTTALVEIPEEIEKVKAFQEKFENLLKT</sequence>
<accession>A0A8B6E8G9</accession>
<dbReference type="Gene3D" id="3.40.50.300">
    <property type="entry name" value="P-loop containing nucleotide triphosphate hydrolases"/>
    <property type="match status" value="1"/>
</dbReference>
<proteinExistence type="predicted"/>
<dbReference type="OrthoDB" id="6133275at2759"/>
<dbReference type="PANTHER" id="PTHR32046:SF15">
    <property type="match status" value="1"/>
</dbReference>
<dbReference type="PANTHER" id="PTHR32046">
    <property type="entry name" value="G DOMAIN-CONTAINING PROTEIN"/>
    <property type="match status" value="1"/>
</dbReference>
<evidence type="ECO:0000256" key="1">
    <source>
        <dbReference type="SAM" id="Phobius"/>
    </source>
</evidence>
<evidence type="ECO:0008006" key="4">
    <source>
        <dbReference type="Google" id="ProtNLM"/>
    </source>
</evidence>
<gene>
    <name evidence="2" type="ORF">MGAL_10B072926</name>
</gene>
<dbReference type="Proteomes" id="UP000596742">
    <property type="component" value="Unassembled WGS sequence"/>
</dbReference>
<reference evidence="2" key="1">
    <citation type="submission" date="2018-11" db="EMBL/GenBank/DDBJ databases">
        <authorList>
            <person name="Alioto T."/>
            <person name="Alioto T."/>
        </authorList>
    </citation>
    <scope>NUCLEOTIDE SEQUENCE</scope>
</reference>
<evidence type="ECO:0000313" key="3">
    <source>
        <dbReference type="Proteomes" id="UP000596742"/>
    </source>
</evidence>
<name>A0A8B6E8G9_MYTGA</name>
<dbReference type="SUPFAM" id="SSF52540">
    <property type="entry name" value="P-loop containing nucleoside triphosphate hydrolases"/>
    <property type="match status" value="1"/>
</dbReference>
<feature type="transmembrane region" description="Helical" evidence="1">
    <location>
        <begin position="287"/>
        <end position="312"/>
    </location>
</feature>
<keyword evidence="3" id="KW-1185">Reference proteome</keyword>